<accession>A0A9X8UHB5</accession>
<dbReference type="InterPro" id="IPR000515">
    <property type="entry name" value="MetI-like"/>
</dbReference>
<dbReference type="Proteomes" id="UP000294682">
    <property type="component" value="Unassembled WGS sequence"/>
</dbReference>
<evidence type="ECO:0000256" key="5">
    <source>
        <dbReference type="ARBA" id="ARBA00022989"/>
    </source>
</evidence>
<name>A0A9X8UHB5_9FIRM</name>
<evidence type="ECO:0000256" key="3">
    <source>
        <dbReference type="ARBA" id="ARBA00022475"/>
    </source>
</evidence>
<dbReference type="Gene3D" id="1.10.3720.10">
    <property type="entry name" value="MetI-like"/>
    <property type="match status" value="1"/>
</dbReference>
<dbReference type="PROSITE" id="PS50928">
    <property type="entry name" value="ABC_TM1"/>
    <property type="match status" value="1"/>
</dbReference>
<feature type="domain" description="ABC transmembrane type-1" evidence="8">
    <location>
        <begin position="72"/>
        <end position="265"/>
    </location>
</feature>
<feature type="transmembrane region" description="Helical" evidence="7">
    <location>
        <begin position="12"/>
        <end position="34"/>
    </location>
</feature>
<dbReference type="GO" id="GO:0005886">
    <property type="term" value="C:plasma membrane"/>
    <property type="evidence" value="ECO:0007669"/>
    <property type="project" value="UniProtKB-SubCell"/>
</dbReference>
<evidence type="ECO:0000256" key="6">
    <source>
        <dbReference type="ARBA" id="ARBA00023136"/>
    </source>
</evidence>
<dbReference type="GO" id="GO:0055085">
    <property type="term" value="P:transmembrane transport"/>
    <property type="evidence" value="ECO:0007669"/>
    <property type="project" value="InterPro"/>
</dbReference>
<dbReference type="PANTHER" id="PTHR43744:SF12">
    <property type="entry name" value="ABC TRANSPORTER PERMEASE PROTEIN MG189-RELATED"/>
    <property type="match status" value="1"/>
</dbReference>
<comment type="subcellular location">
    <subcellularLocation>
        <location evidence="1 7">Cell membrane</location>
        <topology evidence="1 7">Multi-pass membrane protein</topology>
    </subcellularLocation>
</comment>
<keyword evidence="2 7" id="KW-0813">Transport</keyword>
<keyword evidence="6 7" id="KW-0472">Membrane</keyword>
<organism evidence="9 10">
    <name type="scientific">Harryflintia acetispora</name>
    <dbReference type="NCBI Taxonomy" id="1849041"/>
    <lineage>
        <taxon>Bacteria</taxon>
        <taxon>Bacillati</taxon>
        <taxon>Bacillota</taxon>
        <taxon>Clostridia</taxon>
        <taxon>Eubacteriales</taxon>
        <taxon>Oscillospiraceae</taxon>
        <taxon>Harryflintia</taxon>
    </lineage>
</organism>
<dbReference type="CDD" id="cd06261">
    <property type="entry name" value="TM_PBP2"/>
    <property type="match status" value="1"/>
</dbReference>
<evidence type="ECO:0000256" key="2">
    <source>
        <dbReference type="ARBA" id="ARBA00022448"/>
    </source>
</evidence>
<dbReference type="OrthoDB" id="153186at2"/>
<dbReference type="InterPro" id="IPR035906">
    <property type="entry name" value="MetI-like_sf"/>
</dbReference>
<sequence length="280" mass="31740">MKTKKPLPLLTVLVYLFVIAGTLVIAFPLYITFVTAFKTLDESARSFFSLPSGLYLGNFAAVVSDEYFRNYIANSIGVTAGAVGIIAVFIPMVSYAISRNMQRSRYYRFLYIYFILGVFVPFQVFMVPLTQMMTKFGLLSQVGLVLCYVAFGLCEGVFLYVGYLKSIPLEIEEAATIDGCNTVQTFFKIVYPISKPMTATVIILDTLWVWNDFLLPVLMLNRSPKNWTLPLYQYNFKSAHMFRYNLAFAAFLFSIVPMILLYAFLQRYIIEGLTAGAVKT</sequence>
<feature type="transmembrane region" description="Helical" evidence="7">
    <location>
        <begin position="241"/>
        <end position="265"/>
    </location>
</feature>
<keyword evidence="10" id="KW-1185">Reference proteome</keyword>
<dbReference type="EMBL" id="SLUK01000014">
    <property type="protein sequence ID" value="TCL41314.1"/>
    <property type="molecule type" value="Genomic_DNA"/>
</dbReference>
<keyword evidence="5 7" id="KW-1133">Transmembrane helix</keyword>
<reference evidence="9 10" key="1">
    <citation type="submission" date="2019-03" db="EMBL/GenBank/DDBJ databases">
        <title>Genomic Encyclopedia of Type Strains, Phase IV (KMG-IV): sequencing the most valuable type-strain genomes for metagenomic binning, comparative biology and taxonomic classification.</title>
        <authorList>
            <person name="Goeker M."/>
        </authorList>
    </citation>
    <scope>NUCLEOTIDE SEQUENCE [LARGE SCALE GENOMIC DNA]</scope>
    <source>
        <strain evidence="9 10">DSM 100433</strain>
    </source>
</reference>
<evidence type="ECO:0000256" key="1">
    <source>
        <dbReference type="ARBA" id="ARBA00004651"/>
    </source>
</evidence>
<feature type="transmembrane region" description="Helical" evidence="7">
    <location>
        <begin position="76"/>
        <end position="97"/>
    </location>
</feature>
<keyword evidence="3" id="KW-1003">Cell membrane</keyword>
<protein>
    <submittedName>
        <fullName evidence="9">Raffinose/stachyose/melibiose transport system permease protein</fullName>
    </submittedName>
</protein>
<dbReference type="PANTHER" id="PTHR43744">
    <property type="entry name" value="ABC TRANSPORTER PERMEASE PROTEIN MG189-RELATED-RELATED"/>
    <property type="match status" value="1"/>
</dbReference>
<dbReference type="SUPFAM" id="SSF161098">
    <property type="entry name" value="MetI-like"/>
    <property type="match status" value="1"/>
</dbReference>
<dbReference type="AlphaFoldDB" id="A0A9X8UHB5"/>
<feature type="transmembrane region" description="Helical" evidence="7">
    <location>
        <begin position="138"/>
        <end position="161"/>
    </location>
</feature>
<dbReference type="Pfam" id="PF00528">
    <property type="entry name" value="BPD_transp_1"/>
    <property type="match status" value="1"/>
</dbReference>
<evidence type="ECO:0000313" key="9">
    <source>
        <dbReference type="EMBL" id="TCL41314.1"/>
    </source>
</evidence>
<comment type="caution">
    <text evidence="9">The sequence shown here is derived from an EMBL/GenBank/DDBJ whole genome shotgun (WGS) entry which is preliminary data.</text>
</comment>
<dbReference type="RefSeq" id="WP_079698574.1">
    <property type="nucleotide sequence ID" value="NZ_JADNAH010000040.1"/>
</dbReference>
<proteinExistence type="inferred from homology"/>
<evidence type="ECO:0000259" key="8">
    <source>
        <dbReference type="PROSITE" id="PS50928"/>
    </source>
</evidence>
<keyword evidence="4 7" id="KW-0812">Transmembrane</keyword>
<comment type="similarity">
    <text evidence="7">Belongs to the binding-protein-dependent transport system permease family.</text>
</comment>
<evidence type="ECO:0000313" key="10">
    <source>
        <dbReference type="Proteomes" id="UP000294682"/>
    </source>
</evidence>
<evidence type="ECO:0000256" key="7">
    <source>
        <dbReference type="RuleBase" id="RU363032"/>
    </source>
</evidence>
<evidence type="ECO:0000256" key="4">
    <source>
        <dbReference type="ARBA" id="ARBA00022692"/>
    </source>
</evidence>
<feature type="transmembrane region" description="Helical" evidence="7">
    <location>
        <begin position="109"/>
        <end position="126"/>
    </location>
</feature>
<gene>
    <name evidence="9" type="ORF">EDD78_11419</name>
</gene>